<dbReference type="CTD" id="78773681"/>
<organism evidence="1 2">
    <name type="scientific">Caenorhabditis remanei</name>
    <name type="common">Caenorhabditis vulgaris</name>
    <dbReference type="NCBI Taxonomy" id="31234"/>
    <lineage>
        <taxon>Eukaryota</taxon>
        <taxon>Metazoa</taxon>
        <taxon>Ecdysozoa</taxon>
        <taxon>Nematoda</taxon>
        <taxon>Chromadorea</taxon>
        <taxon>Rhabditida</taxon>
        <taxon>Rhabditina</taxon>
        <taxon>Rhabditomorpha</taxon>
        <taxon>Rhabditoidea</taxon>
        <taxon>Rhabditidae</taxon>
        <taxon>Peloderinae</taxon>
        <taxon>Caenorhabditis</taxon>
    </lineage>
</organism>
<evidence type="ECO:0000313" key="1">
    <source>
        <dbReference type="EMBL" id="KAF1763763.1"/>
    </source>
</evidence>
<dbReference type="PANTHER" id="PTHR12904:SF28">
    <property type="entry name" value="ATP SYNTHASE SUBUNIT ALPHA-RELATED"/>
    <property type="match status" value="1"/>
</dbReference>
<comment type="caution">
    <text evidence="1">The sequence shown here is derived from an EMBL/GenBank/DDBJ whole genome shotgun (WGS) entry which is preliminary data.</text>
</comment>
<dbReference type="Proteomes" id="UP000483820">
    <property type="component" value="Chromosome II"/>
</dbReference>
<sequence>MSESLLRSSAKIVAKSLVNGDYKNIDFKLDENCSNILYDYMRANNNPITPKIANELIKKLSISKMKISGLGGFTDAIFTVAIAQNLESLELTDLKPLFIFREGKSGRRPIINIAKVLQALLNIKSQEILRKLIINGKKVKLPSGWIRVIYGFAPFVDSLMLPNCILTQAEFSSLCYLFNSITKLDINASSLKSLTGISNLQNLELLNLVDLKIQTKEYMVDLFELEKLKILSISGLVRSFRSDINSSLLKCYLECGKTLPSLKFLDCSYNDISLADLLHLIESHPTLQMINLIGTPLQRTPQLTLPNRNIELLTVENMDCCLKSLKFYTQAKEIQARAVSKVFRDISNLDDLDISDDSHREHFNIMISLLNGFKDCTDIQQESLIYLCRCRRRPYLFNEEEKNLLINSILDALPEYKPNEPDEVVTRIQRAGWIVLQGFLETSMKNMEKICDQAAMVVKRSMNLNSHATRICLGVLSVLMRKITPNYAREVMEDGILKERIHFCFVNSERLDGDTVYSLIKTLHIMTSIQKYVYHDSRTIDLDAAVFTIFLSTLYNLSDERRMRTWFLIKFERYISLISVRVYIVVLPKIFNGELISFLTRKNSFKQKVLVAVLWKMMYRYIKKRHPSNFPEDFSHRTHLDAILNAINTFECSEEEVKDESKTLDVLKHIVSKSESPEAISWATWMLEKCNRKII</sequence>
<reference evidence="1 2" key="1">
    <citation type="submission" date="2019-12" db="EMBL/GenBank/DDBJ databases">
        <title>Chromosome-level assembly of the Caenorhabditis remanei genome.</title>
        <authorList>
            <person name="Teterina A.A."/>
            <person name="Willis J.H."/>
            <person name="Phillips P.C."/>
        </authorList>
    </citation>
    <scope>NUCLEOTIDE SEQUENCE [LARGE SCALE GENOMIC DNA]</scope>
    <source>
        <strain evidence="1 2">PX506</strain>
        <tissue evidence="1">Whole organism</tissue>
    </source>
</reference>
<gene>
    <name evidence="1" type="ORF">GCK72_003708</name>
</gene>
<dbReference type="Gene3D" id="3.80.10.10">
    <property type="entry name" value="Ribonuclease Inhibitor"/>
    <property type="match status" value="1"/>
</dbReference>
<accession>A0A6A5HBD8</accession>
<protein>
    <submittedName>
        <fullName evidence="1">Uncharacterized protein</fullName>
    </submittedName>
</protein>
<dbReference type="SUPFAM" id="SSF52047">
    <property type="entry name" value="RNI-like"/>
    <property type="match status" value="1"/>
</dbReference>
<proteinExistence type="predicted"/>
<dbReference type="EMBL" id="WUAV01000002">
    <property type="protein sequence ID" value="KAF1763763.1"/>
    <property type="molecule type" value="Genomic_DNA"/>
</dbReference>
<dbReference type="GO" id="GO:0031462">
    <property type="term" value="C:Cul2-RING ubiquitin ligase complex"/>
    <property type="evidence" value="ECO:0007669"/>
    <property type="project" value="TreeGrafter"/>
</dbReference>
<dbReference type="GeneID" id="78773681"/>
<dbReference type="InterPro" id="IPR051341">
    <property type="entry name" value="Zyg-11_UBL_adapter"/>
</dbReference>
<evidence type="ECO:0000313" key="2">
    <source>
        <dbReference type="Proteomes" id="UP000483820"/>
    </source>
</evidence>
<dbReference type="PANTHER" id="PTHR12904">
    <property type="match status" value="1"/>
</dbReference>
<dbReference type="KEGG" id="crq:GCK72_003708"/>
<dbReference type="AlphaFoldDB" id="A0A6A5HBD8"/>
<dbReference type="InterPro" id="IPR032675">
    <property type="entry name" value="LRR_dom_sf"/>
</dbReference>
<dbReference type="RefSeq" id="XP_053588399.1">
    <property type="nucleotide sequence ID" value="XM_053724205.1"/>
</dbReference>
<name>A0A6A5HBD8_CAERE</name>